<dbReference type="Proteomes" id="UP000038622">
    <property type="component" value="Unassembled WGS sequence"/>
</dbReference>
<dbReference type="Proteomes" id="UP000041394">
    <property type="component" value="Unassembled WGS sequence"/>
</dbReference>
<evidence type="ECO:0000313" key="4">
    <source>
        <dbReference type="EMBL" id="CRF44079.1"/>
    </source>
</evidence>
<accession>A0A0K2X2C8</accession>
<reference evidence="5" key="3">
    <citation type="submission" date="2014-12" db="EMBL/GenBank/DDBJ databases">
        <authorList>
            <person name="Smet A."/>
        </authorList>
    </citation>
    <scope>NUCLEOTIDE SEQUENCE [LARGE SCALE GENOMIC DNA]</scope>
</reference>
<protein>
    <recommendedName>
        <fullName evidence="8">Periplasmic protein</fullName>
    </recommendedName>
</protein>
<dbReference type="RefSeq" id="WP_053941721.1">
    <property type="nucleotide sequence ID" value="NZ_CDMH01000057.1"/>
</dbReference>
<evidence type="ECO:0000313" key="5">
    <source>
        <dbReference type="Proteomes" id="UP000038622"/>
    </source>
</evidence>
<name>A0A0K2X2C8_9HELI</name>
<reference evidence="2" key="1">
    <citation type="submission" date="2014-12" db="EMBL/GenBank/DDBJ databases">
        <title>Whole genome sequences of four Staphylococcus schleiferi canine isolates.</title>
        <authorList>
            <person name="Misic A.M."/>
            <person name="Cain C."/>
            <person name="Morris D.O."/>
            <person name="Rankin S."/>
            <person name="Beiting D."/>
        </authorList>
    </citation>
    <scope>NUCLEOTIDE SEQUENCE</scope>
    <source>
        <strain evidence="2">ASB11</strain>
        <strain evidence="3">ASB13</strain>
        <strain evidence="4">ASB9</strain>
    </source>
</reference>
<dbReference type="EMBL" id="CDML01000001">
    <property type="protein sequence ID" value="CRF40260.1"/>
    <property type="molecule type" value="Genomic_DNA"/>
</dbReference>
<evidence type="ECO:0000313" key="6">
    <source>
        <dbReference type="Proteomes" id="UP000041394"/>
    </source>
</evidence>
<feature type="transmembrane region" description="Helical" evidence="1">
    <location>
        <begin position="5"/>
        <end position="22"/>
    </location>
</feature>
<keyword evidence="1" id="KW-0472">Membrane</keyword>
<keyword evidence="5" id="KW-1185">Reference proteome</keyword>
<feature type="transmembrane region" description="Helical" evidence="1">
    <location>
        <begin position="42"/>
        <end position="62"/>
    </location>
</feature>
<dbReference type="Proteomes" id="UP000045175">
    <property type="component" value="Unassembled WGS sequence"/>
</dbReference>
<evidence type="ECO:0000313" key="2">
    <source>
        <dbReference type="EMBL" id="CRF40260.1"/>
    </source>
</evidence>
<evidence type="ECO:0000256" key="1">
    <source>
        <dbReference type="SAM" id="Phobius"/>
    </source>
</evidence>
<dbReference type="EMBL" id="CDMH01000057">
    <property type="protein sequence ID" value="CRF43148.1"/>
    <property type="molecule type" value="Genomic_DNA"/>
</dbReference>
<evidence type="ECO:0000313" key="3">
    <source>
        <dbReference type="EMBL" id="CRF43148.1"/>
    </source>
</evidence>
<keyword evidence="1" id="KW-1133">Transmembrane helix</keyword>
<reference evidence="6 7" key="2">
    <citation type="submission" date="2014-12" db="EMBL/GenBank/DDBJ databases">
        <authorList>
            <person name="Jaenicke S."/>
        </authorList>
    </citation>
    <scope>NUCLEOTIDE SEQUENCE [LARGE SCALE GENOMIC DNA]</scope>
</reference>
<dbReference type="OrthoDB" id="5338103at2"/>
<evidence type="ECO:0000313" key="7">
    <source>
        <dbReference type="Proteomes" id="UP000045175"/>
    </source>
</evidence>
<gene>
    <name evidence="2" type="ORF">HAL011_00120</name>
    <name evidence="3" type="ORF">HAL013_13720</name>
    <name evidence="4" type="ORF">HAL09_06480</name>
</gene>
<evidence type="ECO:0008006" key="8">
    <source>
        <dbReference type="Google" id="ProtNLM"/>
    </source>
</evidence>
<dbReference type="AlphaFoldDB" id="A0A0K2X2C8"/>
<dbReference type="EMBL" id="CDMN01000027">
    <property type="protein sequence ID" value="CRF44079.1"/>
    <property type="molecule type" value="Genomic_DNA"/>
</dbReference>
<dbReference type="STRING" id="1578720.HAL011_00120"/>
<proteinExistence type="predicted"/>
<organism evidence="2 5">
    <name type="scientific">Helicobacter ailurogastricus</name>
    <dbReference type="NCBI Taxonomy" id="1578720"/>
    <lineage>
        <taxon>Bacteria</taxon>
        <taxon>Pseudomonadati</taxon>
        <taxon>Campylobacterota</taxon>
        <taxon>Epsilonproteobacteria</taxon>
        <taxon>Campylobacterales</taxon>
        <taxon>Helicobacteraceae</taxon>
        <taxon>Helicobacter</taxon>
    </lineage>
</organism>
<sequence length="342" mass="40032">MKLRYYGTFTLLFMVVVGWYIYNADPQKFPVNVANHTLNLPIALWVVGVVLLFFVFTLLFMLNGSIANLWRRYQEKRDFEKLAKQIIDQNTREHFILEKYKNPRFAALSKILARFKLQADLNSQESGYEKLDQLFSLYARVSQAEDVEWHKYNLDPSNPFYIQNLQNKIHSDLKQAQQILKKEGHSPALKRQALIDLIQRGSFKEIPKALKGAGELLDKSVLEVLLRAFWDKRVGMQLTEIADLCVQVGCDKQEYLQMAVDAKTFLSPDDWYKFFELLAEKDEQAEKAFLYVLLDLEMIEQAKERLSTHPQDEFLIIKAYLELKKSDKNYPLNIFFGLKPKV</sequence>
<keyword evidence="1" id="KW-0812">Transmembrane</keyword>